<feature type="compositionally biased region" description="Polar residues" evidence="1">
    <location>
        <begin position="165"/>
        <end position="174"/>
    </location>
</feature>
<evidence type="ECO:0000313" key="2">
    <source>
        <dbReference type="EMBL" id="TQF05582.1"/>
    </source>
</evidence>
<keyword evidence="3" id="KW-1185">Reference proteome</keyword>
<feature type="region of interest" description="Disordered" evidence="1">
    <location>
        <begin position="145"/>
        <end position="191"/>
    </location>
</feature>
<dbReference type="AlphaFoldDB" id="A0A540W9C6"/>
<gene>
    <name evidence="2" type="ORF">E6W39_29300</name>
</gene>
<evidence type="ECO:0000313" key="3">
    <source>
        <dbReference type="Proteomes" id="UP000319103"/>
    </source>
</evidence>
<dbReference type="RefSeq" id="WP_141636057.1">
    <property type="nucleotide sequence ID" value="NZ_VIGB01000003.1"/>
</dbReference>
<evidence type="ECO:0000256" key="1">
    <source>
        <dbReference type="SAM" id="MobiDB-lite"/>
    </source>
</evidence>
<sequence length="191" mass="20755">MHRTTPHLRFETRYDHILTPLRQRGMPAAIEILGALIYIHAPLPDGSHLQITSDGTLPSDPDAVRAWQAYRHHDDNPTVSALIYDSTTDGEHRLECGLRSPLFAAIDAFLAARGLVPTWRSEFRPVAVHVRHQGLTGVLGRPWCSRAANRPPPTTSSSTRLSSTEAGSASSPTRVSVGPAARGLAITTSSR</sequence>
<protein>
    <submittedName>
        <fullName evidence="2">Uncharacterized protein</fullName>
    </submittedName>
</protein>
<proteinExistence type="predicted"/>
<accession>A0A540W9C6</accession>
<organism evidence="2 3">
    <name type="scientific">Kitasatospora acidiphila</name>
    <dbReference type="NCBI Taxonomy" id="2567942"/>
    <lineage>
        <taxon>Bacteria</taxon>
        <taxon>Bacillati</taxon>
        <taxon>Actinomycetota</taxon>
        <taxon>Actinomycetes</taxon>
        <taxon>Kitasatosporales</taxon>
        <taxon>Streptomycetaceae</taxon>
        <taxon>Kitasatospora</taxon>
    </lineage>
</organism>
<dbReference type="Proteomes" id="UP000319103">
    <property type="component" value="Unassembled WGS sequence"/>
</dbReference>
<comment type="caution">
    <text evidence="2">The sequence shown here is derived from an EMBL/GenBank/DDBJ whole genome shotgun (WGS) entry which is preliminary data.</text>
</comment>
<reference evidence="2 3" key="1">
    <citation type="submission" date="2019-06" db="EMBL/GenBank/DDBJ databases">
        <title>Description of Kitasatospora acidophila sp. nov. isolated from pine grove soil, and reclassification of Streptomyces novaecaesareae to Kitasatospora novaeceasareae comb. nov.</title>
        <authorList>
            <person name="Kim M.J."/>
        </authorList>
    </citation>
    <scope>NUCLEOTIDE SEQUENCE [LARGE SCALE GENOMIC DNA]</scope>
    <source>
        <strain evidence="2 3">MMS16-CNU292</strain>
    </source>
</reference>
<dbReference type="EMBL" id="VIGB01000003">
    <property type="protein sequence ID" value="TQF05582.1"/>
    <property type="molecule type" value="Genomic_DNA"/>
</dbReference>
<dbReference type="OrthoDB" id="4305403at2"/>
<name>A0A540W9C6_9ACTN</name>
<feature type="compositionally biased region" description="Low complexity" evidence="1">
    <location>
        <begin position="155"/>
        <end position="164"/>
    </location>
</feature>